<evidence type="ECO:0000313" key="3">
    <source>
        <dbReference type="Proteomes" id="UP000230973"/>
    </source>
</evidence>
<evidence type="ECO:0000256" key="1">
    <source>
        <dbReference type="SAM" id="MobiDB-lite"/>
    </source>
</evidence>
<evidence type="ECO:0000313" key="2">
    <source>
        <dbReference type="EMBL" id="PIY62988.1"/>
    </source>
</evidence>
<dbReference type="EMBL" id="PFLC01000021">
    <property type="protein sequence ID" value="PIY62988.1"/>
    <property type="molecule type" value="Genomic_DNA"/>
</dbReference>
<proteinExistence type="predicted"/>
<organism evidence="2 3">
    <name type="scientific">Candidatus Uhrbacteria bacterium CG_4_10_14_0_8_um_filter_58_22</name>
    <dbReference type="NCBI Taxonomy" id="1975029"/>
    <lineage>
        <taxon>Bacteria</taxon>
        <taxon>Candidatus Uhriibacteriota</taxon>
    </lineage>
</organism>
<feature type="region of interest" description="Disordered" evidence="1">
    <location>
        <begin position="34"/>
        <end position="69"/>
    </location>
</feature>
<dbReference type="AlphaFoldDB" id="A0A2M7QBG5"/>
<comment type="caution">
    <text evidence="2">The sequence shown here is derived from an EMBL/GenBank/DDBJ whole genome shotgun (WGS) entry which is preliminary data.</text>
</comment>
<dbReference type="Proteomes" id="UP000230973">
    <property type="component" value="Unassembled WGS sequence"/>
</dbReference>
<feature type="compositionally biased region" description="Low complexity" evidence="1">
    <location>
        <begin position="35"/>
        <end position="57"/>
    </location>
</feature>
<protein>
    <submittedName>
        <fullName evidence="2">Uncharacterized protein</fullName>
    </submittedName>
</protein>
<gene>
    <name evidence="2" type="ORF">COY93_01645</name>
</gene>
<name>A0A2M7QBG5_9BACT</name>
<reference evidence="3" key="1">
    <citation type="submission" date="2017-09" db="EMBL/GenBank/DDBJ databases">
        <title>Depth-based differentiation of microbial function through sediment-hosted aquifers and enrichment of novel symbionts in the deep terrestrial subsurface.</title>
        <authorList>
            <person name="Probst A.J."/>
            <person name="Ladd B."/>
            <person name="Jarett J.K."/>
            <person name="Geller-Mcgrath D.E."/>
            <person name="Sieber C.M.K."/>
            <person name="Emerson J.B."/>
            <person name="Anantharaman K."/>
            <person name="Thomas B.C."/>
            <person name="Malmstrom R."/>
            <person name="Stieglmeier M."/>
            <person name="Klingl A."/>
            <person name="Woyke T."/>
            <person name="Ryan C.M."/>
            <person name="Banfield J.F."/>
        </authorList>
    </citation>
    <scope>NUCLEOTIDE SEQUENCE [LARGE SCALE GENOMIC DNA]</scope>
</reference>
<sequence length="69" mass="7555">MRPCVYRPRWACPRIDDGQQKESHNALLFVARNYSSSSSDPKSSSSSSVSVSVSSSSDPADWQSGQSWS</sequence>
<accession>A0A2M7QBG5</accession>